<dbReference type="SUPFAM" id="SSF118352">
    <property type="entry name" value="HSP33 redox switch-like"/>
    <property type="match status" value="1"/>
</dbReference>
<dbReference type="PIRSF" id="PIRSF005261">
    <property type="entry name" value="Heat_shock_Hsp33"/>
    <property type="match status" value="1"/>
</dbReference>
<feature type="disulfide bond" description="Redox-active" evidence="6">
    <location>
        <begin position="269"/>
        <end position="272"/>
    </location>
</feature>
<dbReference type="AlphaFoldDB" id="A0AAE3FGL9"/>
<accession>A0AAE3FGL9</accession>
<dbReference type="PANTHER" id="PTHR30111:SF1">
    <property type="entry name" value="33 KDA CHAPERONIN"/>
    <property type="match status" value="1"/>
</dbReference>
<feature type="disulfide bond" description="Redox-active" evidence="6">
    <location>
        <begin position="237"/>
        <end position="239"/>
    </location>
</feature>
<dbReference type="GO" id="GO:0042026">
    <property type="term" value="P:protein refolding"/>
    <property type="evidence" value="ECO:0007669"/>
    <property type="project" value="TreeGrafter"/>
</dbReference>
<dbReference type="Pfam" id="PF01430">
    <property type="entry name" value="HSP33"/>
    <property type="match status" value="1"/>
</dbReference>
<evidence type="ECO:0000256" key="1">
    <source>
        <dbReference type="ARBA" id="ARBA00022490"/>
    </source>
</evidence>
<name>A0AAE3FGL9_9BACT</name>
<proteinExistence type="inferred from homology"/>
<keyword evidence="4 6" id="KW-0143">Chaperone</keyword>
<dbReference type="InterPro" id="IPR016153">
    <property type="entry name" value="Heat_shock_Hsp33_N"/>
</dbReference>
<protein>
    <recommendedName>
        <fullName evidence="6">33 kDa chaperonin</fullName>
    </recommendedName>
    <alternativeName>
        <fullName evidence="6">Heat shock protein 33 homolog</fullName>
        <shortName evidence="6">HSP33</shortName>
    </alternativeName>
</protein>
<dbReference type="HAMAP" id="MF_00117">
    <property type="entry name" value="HslO"/>
    <property type="match status" value="1"/>
</dbReference>
<dbReference type="Proteomes" id="UP001139365">
    <property type="component" value="Unassembled WGS sequence"/>
</dbReference>
<sequence>MGKLVRSISSDGTVMMMASDTTDIVSAAQKIHGTSKVCTAALGRLLTGCSFMGQMMKEEKGSVTLRINGGGPAGSVIAVSDSLGNVKGYVVNPGVELPLKDNGKLDVGGAVGCDGYLSVMKDFGTGDPYTGQVPIVSGEIAEDITSYYATSEQIPTVCALGVLVNQDKSVACAGGFIIQLLPAADENTVSALEKCISDVRPVTTMLAEGMTPEDICRTVPGSFDMEILDSFDIKYRCDCSRSKVEKALISVGAKELDDMSNDPETSVRCQFCGETYVFTPEDIRRLLIRAAK</sequence>
<dbReference type="CDD" id="cd00498">
    <property type="entry name" value="Hsp33"/>
    <property type="match status" value="1"/>
</dbReference>
<evidence type="ECO:0000256" key="4">
    <source>
        <dbReference type="ARBA" id="ARBA00023186"/>
    </source>
</evidence>
<keyword evidence="5 6" id="KW-0676">Redox-active center</keyword>
<dbReference type="Gene3D" id="3.90.1280.10">
    <property type="entry name" value="HSP33 redox switch-like"/>
    <property type="match status" value="1"/>
</dbReference>
<dbReference type="GO" id="GO:0005737">
    <property type="term" value="C:cytoplasm"/>
    <property type="evidence" value="ECO:0007669"/>
    <property type="project" value="UniProtKB-SubCell"/>
</dbReference>
<evidence type="ECO:0000256" key="3">
    <source>
        <dbReference type="ARBA" id="ARBA00023157"/>
    </source>
</evidence>
<keyword evidence="3 6" id="KW-1015">Disulfide bond</keyword>
<dbReference type="SUPFAM" id="SSF64397">
    <property type="entry name" value="Hsp33 domain"/>
    <property type="match status" value="1"/>
</dbReference>
<dbReference type="GO" id="GO:0051082">
    <property type="term" value="F:unfolded protein binding"/>
    <property type="evidence" value="ECO:0007669"/>
    <property type="project" value="UniProtKB-UniRule"/>
</dbReference>
<evidence type="ECO:0000256" key="6">
    <source>
        <dbReference type="HAMAP-Rule" id="MF_00117"/>
    </source>
</evidence>
<dbReference type="EMBL" id="JALEMU010000080">
    <property type="protein sequence ID" value="MCI5755667.1"/>
    <property type="molecule type" value="Genomic_DNA"/>
</dbReference>
<comment type="caution">
    <text evidence="7">The sequence shown here is derived from an EMBL/GenBank/DDBJ whole genome shotgun (WGS) entry which is preliminary data.</text>
</comment>
<gene>
    <name evidence="6 7" type="primary">hslO</name>
    <name evidence="7" type="ORF">MR241_05175</name>
</gene>
<comment type="function">
    <text evidence="6">Redox regulated molecular chaperone. Protects both thermally unfolding and oxidatively damaged proteins from irreversible aggregation. Plays an important role in the bacterial defense system toward oxidative stress.</text>
</comment>
<dbReference type="GO" id="GO:0044183">
    <property type="term" value="F:protein folding chaperone"/>
    <property type="evidence" value="ECO:0007669"/>
    <property type="project" value="TreeGrafter"/>
</dbReference>
<comment type="subcellular location">
    <subcellularLocation>
        <location evidence="6">Cytoplasm</location>
    </subcellularLocation>
</comment>
<evidence type="ECO:0000313" key="8">
    <source>
        <dbReference type="Proteomes" id="UP001139365"/>
    </source>
</evidence>
<comment type="PTM">
    <text evidence="6">Under oxidizing conditions two disulfide bonds are formed involving the reactive cysteines. Under reducing conditions zinc is bound to the reactive cysteines and the protein is inactive.</text>
</comment>
<dbReference type="InterPro" id="IPR000397">
    <property type="entry name" value="Heat_shock_Hsp33"/>
</dbReference>
<evidence type="ECO:0000256" key="2">
    <source>
        <dbReference type="ARBA" id="ARBA00022833"/>
    </source>
</evidence>
<keyword evidence="2 6" id="KW-0862">Zinc</keyword>
<evidence type="ECO:0000256" key="5">
    <source>
        <dbReference type="ARBA" id="ARBA00023284"/>
    </source>
</evidence>
<reference evidence="7 8" key="1">
    <citation type="submission" date="2022-03" db="EMBL/GenBank/DDBJ databases">
        <title>Metagenome-assembled genomes from swine fecal metagenomes.</title>
        <authorList>
            <person name="Holman D.B."/>
            <person name="Kommadath A."/>
        </authorList>
    </citation>
    <scope>NUCLEOTIDE SEQUENCE [LARGE SCALE GENOMIC DNA]</scope>
    <source>
        <strain evidence="7">SUG147</strain>
    </source>
</reference>
<dbReference type="Gene3D" id="3.55.30.10">
    <property type="entry name" value="Hsp33 domain"/>
    <property type="match status" value="1"/>
</dbReference>
<evidence type="ECO:0000313" key="7">
    <source>
        <dbReference type="EMBL" id="MCI5755667.1"/>
    </source>
</evidence>
<comment type="similarity">
    <text evidence="6">Belongs to the HSP33 family.</text>
</comment>
<dbReference type="NCBIfam" id="NF001033">
    <property type="entry name" value="PRK00114.1"/>
    <property type="match status" value="1"/>
</dbReference>
<dbReference type="PANTHER" id="PTHR30111">
    <property type="entry name" value="33 KDA CHAPERONIN"/>
    <property type="match status" value="1"/>
</dbReference>
<dbReference type="InterPro" id="IPR016154">
    <property type="entry name" value="Heat_shock_Hsp33_C"/>
</dbReference>
<keyword evidence="1 6" id="KW-0963">Cytoplasm</keyword>
<organism evidence="7 8">
    <name type="scientific">Candidatus Colimorpha enterica</name>
    <dbReference type="NCBI Taxonomy" id="3083063"/>
    <lineage>
        <taxon>Bacteria</taxon>
        <taxon>Pseudomonadati</taxon>
        <taxon>Bacteroidota</taxon>
        <taxon>Bacteroidia</taxon>
        <taxon>Bacteroidales</taxon>
        <taxon>Candidatus Colimorpha</taxon>
    </lineage>
</organism>